<evidence type="ECO:0000256" key="1">
    <source>
        <dbReference type="SAM" id="MobiDB-lite"/>
    </source>
</evidence>
<name>A0A8H7DL09_PLEOS</name>
<dbReference type="RefSeq" id="XP_036626303.1">
    <property type="nucleotide sequence ID" value="XM_036771682.1"/>
</dbReference>
<comment type="caution">
    <text evidence="3">The sequence shown here is derived from an EMBL/GenBank/DDBJ whole genome shotgun (WGS) entry which is preliminary data.</text>
</comment>
<evidence type="ECO:0000313" key="4">
    <source>
        <dbReference type="Proteomes" id="UP000623687"/>
    </source>
</evidence>
<evidence type="ECO:0000256" key="2">
    <source>
        <dbReference type="SAM" id="Phobius"/>
    </source>
</evidence>
<accession>A0A8H7DL09</accession>
<dbReference type="VEuPathDB" id="FungiDB:PC9H_002039"/>
<gene>
    <name evidence="3" type="ORF">PC9H_002039</name>
</gene>
<keyword evidence="2" id="KW-0812">Transmembrane</keyword>
<reference evidence="3" key="1">
    <citation type="submission" date="2019-07" db="EMBL/GenBank/DDBJ databases">
        <authorList>
            <person name="Palmer J.M."/>
        </authorList>
    </citation>
    <scope>NUCLEOTIDE SEQUENCE</scope>
    <source>
        <strain evidence="3">PC9</strain>
    </source>
</reference>
<organism evidence="3 4">
    <name type="scientific">Pleurotus ostreatus</name>
    <name type="common">Oyster mushroom</name>
    <name type="synonym">White-rot fungus</name>
    <dbReference type="NCBI Taxonomy" id="5322"/>
    <lineage>
        <taxon>Eukaryota</taxon>
        <taxon>Fungi</taxon>
        <taxon>Dikarya</taxon>
        <taxon>Basidiomycota</taxon>
        <taxon>Agaricomycotina</taxon>
        <taxon>Agaricomycetes</taxon>
        <taxon>Agaricomycetidae</taxon>
        <taxon>Agaricales</taxon>
        <taxon>Pleurotineae</taxon>
        <taxon>Pleurotaceae</taxon>
        <taxon>Pleurotus</taxon>
    </lineage>
</organism>
<evidence type="ECO:0000313" key="3">
    <source>
        <dbReference type="EMBL" id="KAF7419449.1"/>
    </source>
</evidence>
<feature type="region of interest" description="Disordered" evidence="1">
    <location>
        <begin position="60"/>
        <end position="81"/>
    </location>
</feature>
<dbReference type="EMBL" id="JACETU010000010">
    <property type="protein sequence ID" value="KAF7419449.1"/>
    <property type="molecule type" value="Genomic_DNA"/>
</dbReference>
<sequence length="114" mass="12855">MTWHLSHHSKLGLLQTVLAIIDLIFFLVDPSGTHLIFNWILSKLYSNAILSSLNSRSGWKFGSSDDGQRSTVLPSRPGHPPVVQVFRQEELELSVIPGRKEDLYPSSERSSDHM</sequence>
<dbReference type="AlphaFoldDB" id="A0A8H7DL09"/>
<keyword evidence="2" id="KW-0472">Membrane</keyword>
<dbReference type="GeneID" id="59371880"/>
<feature type="transmembrane region" description="Helical" evidence="2">
    <location>
        <begin position="12"/>
        <end position="28"/>
    </location>
</feature>
<keyword evidence="4" id="KW-1185">Reference proteome</keyword>
<dbReference type="Proteomes" id="UP000623687">
    <property type="component" value="Unassembled WGS sequence"/>
</dbReference>
<proteinExistence type="predicted"/>
<dbReference type="OrthoDB" id="3046394at2759"/>
<keyword evidence="2" id="KW-1133">Transmembrane helix</keyword>
<protein>
    <submittedName>
        <fullName evidence="3">Uncharacterized protein</fullName>
    </submittedName>
</protein>